<dbReference type="InterPro" id="IPR051693">
    <property type="entry name" value="UPF0046_metallophosphoest"/>
</dbReference>
<dbReference type="PANTHER" id="PTHR12905">
    <property type="entry name" value="METALLOPHOSPHOESTERASE"/>
    <property type="match status" value="1"/>
</dbReference>
<dbReference type="EMBL" id="CP060394">
    <property type="protein sequence ID" value="QNI31400.1"/>
    <property type="molecule type" value="Genomic_DNA"/>
</dbReference>
<dbReference type="Proteomes" id="UP000515312">
    <property type="component" value="Chromosome"/>
</dbReference>
<proteinExistence type="predicted"/>
<dbReference type="SUPFAM" id="SSF56300">
    <property type="entry name" value="Metallo-dependent phosphatases"/>
    <property type="match status" value="1"/>
</dbReference>
<reference evidence="2 3" key="1">
    <citation type="submission" date="2020-08" db="EMBL/GenBank/DDBJ databases">
        <title>Edaphobacter telluris sp. nov. and Acidobacterium dinghuensis sp. nov., two acidobacteria isolated from forest soil.</title>
        <authorList>
            <person name="Fu J."/>
            <person name="Qiu L."/>
        </authorList>
    </citation>
    <scope>NUCLEOTIDE SEQUENCE [LARGE SCALE GENOMIC DNA]</scope>
    <source>
        <strain evidence="2">4Y35</strain>
    </source>
</reference>
<evidence type="ECO:0000259" key="1">
    <source>
        <dbReference type="Pfam" id="PF00149"/>
    </source>
</evidence>
<accession>A0A7G8BFT0</accession>
<dbReference type="InterPro" id="IPR004843">
    <property type="entry name" value="Calcineurin-like_PHP"/>
</dbReference>
<feature type="domain" description="Calcineurin-like phosphoesterase" evidence="1">
    <location>
        <begin position="6"/>
        <end position="71"/>
    </location>
</feature>
<dbReference type="Gene3D" id="3.60.21.10">
    <property type="match status" value="1"/>
</dbReference>
<name>A0A7G8BFT0_9BACT</name>
<evidence type="ECO:0000313" key="2">
    <source>
        <dbReference type="EMBL" id="QNI31400.1"/>
    </source>
</evidence>
<dbReference type="Pfam" id="PF00149">
    <property type="entry name" value="Metallophos"/>
    <property type="match status" value="1"/>
</dbReference>
<sequence>MLLSDTHELHRELDVPSGDILIHAGDFSMFSRSLRGIEDFNTWLGELPHRLTIAVPGNHEFFLASDPSRRSLLSNATVLINQSVEVDGLRIWGSPVTPLANAAFGVSSAEDRRGSTRRFRNTPTSLSRMDRRMASSTLLLVQVSISAAVSFSTR</sequence>
<protein>
    <submittedName>
        <fullName evidence="2">Metallophosphoesterase</fullName>
    </submittedName>
</protein>
<dbReference type="AlphaFoldDB" id="A0A7G8BFT0"/>
<keyword evidence="3" id="KW-1185">Reference proteome</keyword>
<dbReference type="KEGG" id="adin:H7849_20330"/>
<dbReference type="GO" id="GO:0016787">
    <property type="term" value="F:hydrolase activity"/>
    <property type="evidence" value="ECO:0007669"/>
    <property type="project" value="InterPro"/>
</dbReference>
<organism evidence="2 3">
    <name type="scientific">Alloacidobacterium dinghuense</name>
    <dbReference type="NCBI Taxonomy" id="2763107"/>
    <lineage>
        <taxon>Bacteria</taxon>
        <taxon>Pseudomonadati</taxon>
        <taxon>Acidobacteriota</taxon>
        <taxon>Terriglobia</taxon>
        <taxon>Terriglobales</taxon>
        <taxon>Acidobacteriaceae</taxon>
        <taxon>Alloacidobacterium</taxon>
    </lineage>
</organism>
<dbReference type="InterPro" id="IPR029052">
    <property type="entry name" value="Metallo-depent_PP-like"/>
</dbReference>
<evidence type="ECO:0000313" key="3">
    <source>
        <dbReference type="Proteomes" id="UP000515312"/>
    </source>
</evidence>
<gene>
    <name evidence="2" type="ORF">H7849_20330</name>
</gene>
<dbReference type="PANTHER" id="PTHR12905:SF0">
    <property type="entry name" value="CALCINEURIN-LIKE PHOSPHOESTERASE DOMAIN-CONTAINING PROTEIN"/>
    <property type="match status" value="1"/>
</dbReference>